<evidence type="ECO:0000313" key="2">
    <source>
        <dbReference type="Proteomes" id="UP000179860"/>
    </source>
</evidence>
<proteinExistence type="predicted"/>
<name>A0A1I9YCP4_9BURK</name>
<reference evidence="1" key="1">
    <citation type="submission" date="2016-09" db="EMBL/GenBank/DDBJ databases">
        <title>The Complete Genome of Burkholderia sprentiae wsm5005.</title>
        <authorList>
            <person name="De Meyer S."/>
            <person name="Wang P."/>
            <person name="Terpolilli J."/>
        </authorList>
    </citation>
    <scope>NUCLEOTIDE SEQUENCE [LARGE SCALE GENOMIC DNA]</scope>
    <source>
        <strain evidence="1">WSM5005</strain>
    </source>
</reference>
<sequence>MGELTFRAGGQLEYSYWMTDDAEGESRYVRCDVTDRAAAYLMEPVRFDGEIYMRDLFSLLDRNPMLVEMFSRSYAAEYLDETRKGNAEVYTGEYDPSGIEYLELFYDWEKNRETRVLGGVHRLWVTGVGYKLRDDVFEDGYLLHRKGTRIGWAIKFSPVAHIFNYPLRFNRKVTVVDSRDITRTAHIFVVPFPTLAQVINAVMWELSWGGNPQQTEEFVEMIHEHSDEKHMSGPMSVEEFYELLGKPGNE</sequence>
<gene>
    <name evidence="1" type="ORF">BJG93_00655</name>
</gene>
<dbReference type="RefSeq" id="WP_027198528.1">
    <property type="nucleotide sequence ID" value="NZ_CP017561.2"/>
</dbReference>
<evidence type="ECO:0000313" key="1">
    <source>
        <dbReference type="EMBL" id="APA84077.1"/>
    </source>
</evidence>
<dbReference type="EMBL" id="CP017561">
    <property type="protein sequence ID" value="APA84077.1"/>
    <property type="molecule type" value="Genomic_DNA"/>
</dbReference>
<dbReference type="Proteomes" id="UP000179860">
    <property type="component" value="Chromosome 1"/>
</dbReference>
<keyword evidence="2" id="KW-1185">Reference proteome</keyword>
<accession>A0A1I9YCP4</accession>
<dbReference type="OrthoDB" id="9130965at2"/>
<organism evidence="1 2">
    <name type="scientific">Paraburkholderia sprentiae WSM5005</name>
    <dbReference type="NCBI Taxonomy" id="754502"/>
    <lineage>
        <taxon>Bacteria</taxon>
        <taxon>Pseudomonadati</taxon>
        <taxon>Pseudomonadota</taxon>
        <taxon>Betaproteobacteria</taxon>
        <taxon>Burkholderiales</taxon>
        <taxon>Burkholderiaceae</taxon>
        <taxon>Paraburkholderia</taxon>
    </lineage>
</organism>
<dbReference type="STRING" id="754502.BJG93_00655"/>
<protein>
    <submittedName>
        <fullName evidence="1">Uncharacterized protein</fullName>
    </submittedName>
</protein>
<reference evidence="1" key="2">
    <citation type="submission" date="2021-06" db="EMBL/GenBank/DDBJ databases">
        <authorList>
            <person name="Rogers T.H."/>
            <person name="Ramsay J.P."/>
            <person name="Wang P."/>
            <person name="Terpolilli J."/>
        </authorList>
    </citation>
    <scope>NUCLEOTIDE SEQUENCE [LARGE SCALE GENOMIC DNA]</scope>
    <source>
        <strain evidence="1">WSM5005</strain>
    </source>
</reference>
<dbReference type="KEGG" id="pspw:BJG93_00655"/>
<dbReference type="AlphaFoldDB" id="A0A1I9YCP4"/>